<reference evidence="1" key="1">
    <citation type="submission" date="2018-05" db="EMBL/GenBank/DDBJ databases">
        <authorList>
            <person name="Lanie J.A."/>
            <person name="Ng W.-L."/>
            <person name="Kazmierczak K.M."/>
            <person name="Andrzejewski T.M."/>
            <person name="Davidsen T.M."/>
            <person name="Wayne K.J."/>
            <person name="Tettelin H."/>
            <person name="Glass J.I."/>
            <person name="Rusch D."/>
            <person name="Podicherti R."/>
            <person name="Tsui H.-C.T."/>
            <person name="Winkler M.E."/>
        </authorList>
    </citation>
    <scope>NUCLEOTIDE SEQUENCE</scope>
</reference>
<gene>
    <name evidence="1" type="ORF">METZ01_LOCUS299330</name>
</gene>
<organism evidence="1">
    <name type="scientific">marine metagenome</name>
    <dbReference type="NCBI Taxonomy" id="408172"/>
    <lineage>
        <taxon>unclassified sequences</taxon>
        <taxon>metagenomes</taxon>
        <taxon>ecological metagenomes</taxon>
    </lineage>
</organism>
<name>A0A382MCE5_9ZZZZ</name>
<sequence length="26" mass="2959">MNIADGKREEQLRLSTYVPEGVKVLL</sequence>
<dbReference type="AlphaFoldDB" id="A0A382MCE5"/>
<evidence type="ECO:0000313" key="1">
    <source>
        <dbReference type="EMBL" id="SVC46476.1"/>
    </source>
</evidence>
<accession>A0A382MCE5</accession>
<protein>
    <submittedName>
        <fullName evidence="1">Uncharacterized protein</fullName>
    </submittedName>
</protein>
<proteinExistence type="predicted"/>
<dbReference type="EMBL" id="UINC01092685">
    <property type="protein sequence ID" value="SVC46476.1"/>
    <property type="molecule type" value="Genomic_DNA"/>
</dbReference>